<evidence type="ECO:0000313" key="1">
    <source>
        <dbReference type="EMBL" id="CRY95746.1"/>
    </source>
</evidence>
<dbReference type="PROSITE" id="PS51257">
    <property type="entry name" value="PROKAR_LIPOPROTEIN"/>
    <property type="match status" value="1"/>
</dbReference>
<accession>A0A0H5Q199</accession>
<dbReference type="AlphaFoldDB" id="A0A0H5Q199"/>
<dbReference type="EMBL" id="LN853370">
    <property type="protein sequence ID" value="CRY95746.1"/>
    <property type="molecule type" value="Genomic_DNA"/>
</dbReference>
<organism evidence="1">
    <name type="scientific">uncultured prokaryote</name>
    <dbReference type="NCBI Taxonomy" id="198431"/>
    <lineage>
        <taxon>unclassified sequences</taxon>
        <taxon>environmental samples</taxon>
    </lineage>
</organism>
<proteinExistence type="predicted"/>
<keyword evidence="1" id="KW-0614">Plasmid</keyword>
<dbReference type="Pfam" id="PF13162">
    <property type="entry name" value="DUF3997"/>
    <property type="match status" value="1"/>
</dbReference>
<sequence length="141" mass="15883">MQSRKLSFSHCTALFLVLVQTFFLTSCSGAGDWSYTELPGSYEIWQINPDEIALVKRAGNYSADNVVESYVSEIAWNDNFILVKQTPNSDDLNPDMSYYIVDIESEEVHGPLSILEFNKLTDSMKISLVSTDWIQTSDLAP</sequence>
<name>A0A0H5Q199_9ZZZZ</name>
<geneLocation type="plasmid" evidence="1">
    <name>pRGFK0761</name>
</geneLocation>
<dbReference type="InterPro" id="IPR025059">
    <property type="entry name" value="DUF3997"/>
</dbReference>
<reference evidence="1" key="2">
    <citation type="submission" date="2015-07" db="EMBL/GenBank/DDBJ databases">
        <title>Plasmids, circular viruses and viroids from rat gut.</title>
        <authorList>
            <person name="Jorgensen T.J."/>
            <person name="Hansen M.A."/>
            <person name="Xu Z."/>
            <person name="Tabak M.A."/>
            <person name="Sorensen S.J."/>
            <person name="Hansen L.H."/>
        </authorList>
    </citation>
    <scope>NUCLEOTIDE SEQUENCE</scope>
    <source>
        <plasmid evidence="1">pRGFK0761</plasmid>
    </source>
</reference>
<evidence type="ECO:0008006" key="2">
    <source>
        <dbReference type="Google" id="ProtNLM"/>
    </source>
</evidence>
<reference evidence="1" key="1">
    <citation type="submission" date="2015-06" db="EMBL/GenBank/DDBJ databases">
        <authorList>
            <person name="Joergensen T."/>
        </authorList>
    </citation>
    <scope>NUCLEOTIDE SEQUENCE</scope>
    <source>
        <plasmid evidence="1">pRGFK0761</plasmid>
    </source>
</reference>
<protein>
    <recommendedName>
        <fullName evidence="2">DUF3997 domain-containing protein</fullName>
    </recommendedName>
</protein>